<protein>
    <recommendedName>
        <fullName evidence="5">HTH cro/C1-type domain-containing protein</fullName>
    </recommendedName>
</protein>
<dbReference type="SUPFAM" id="SSF100950">
    <property type="entry name" value="NagB/RpiA/CoA transferase-like"/>
    <property type="match status" value="1"/>
</dbReference>
<comment type="caution">
    <text evidence="6">The sequence shown here is derived from an EMBL/GenBank/DDBJ whole genome shotgun (WGS) entry which is preliminary data.</text>
</comment>
<evidence type="ECO:0000259" key="5">
    <source>
        <dbReference type="PROSITE" id="PS50943"/>
    </source>
</evidence>
<keyword evidence="2" id="KW-0805">Transcription regulation</keyword>
<dbReference type="PANTHER" id="PTHR34294:SF1">
    <property type="entry name" value="TRANSCRIPTIONAL REGULATOR LSRR"/>
    <property type="match status" value="1"/>
</dbReference>
<keyword evidence="7" id="KW-1185">Reference proteome</keyword>
<dbReference type="InterPro" id="IPR007630">
    <property type="entry name" value="RNA_pol_sigma70_r4"/>
</dbReference>
<name>A0ABT1Y599_9FIRM</name>
<dbReference type="PANTHER" id="PTHR34294">
    <property type="entry name" value="TRANSCRIPTIONAL REGULATOR-RELATED"/>
    <property type="match status" value="1"/>
</dbReference>
<dbReference type="RefSeq" id="WP_257913473.1">
    <property type="nucleotide sequence ID" value="NZ_JANPWE010000005.1"/>
</dbReference>
<comment type="similarity">
    <text evidence="1">Belongs to the SorC transcriptional regulatory family.</text>
</comment>
<reference evidence="6 7" key="1">
    <citation type="submission" date="2022-08" db="EMBL/GenBank/DDBJ databases">
        <title>Proteogenomics of the novel Dehalobacterium formicoaceticum strain EZ94 highlights a key role of methyltransferases during anaerobic dichloromethane degradation.</title>
        <authorList>
            <person name="Wasmund K."/>
        </authorList>
    </citation>
    <scope>NUCLEOTIDE SEQUENCE [LARGE SCALE GENOMIC DNA]</scope>
    <source>
        <strain evidence="6 7">EZ94</strain>
    </source>
</reference>
<proteinExistence type="inferred from homology"/>
<dbReference type="InterPro" id="IPR013324">
    <property type="entry name" value="RNA_pol_sigma_r3/r4-like"/>
</dbReference>
<accession>A0ABT1Y599</accession>
<organism evidence="6 7">
    <name type="scientific">Dehalobacterium formicoaceticum</name>
    <dbReference type="NCBI Taxonomy" id="51515"/>
    <lineage>
        <taxon>Bacteria</taxon>
        <taxon>Bacillati</taxon>
        <taxon>Bacillota</taxon>
        <taxon>Clostridia</taxon>
        <taxon>Eubacteriales</taxon>
        <taxon>Peptococcaceae</taxon>
        <taxon>Dehalobacterium</taxon>
    </lineage>
</organism>
<evidence type="ECO:0000256" key="4">
    <source>
        <dbReference type="ARBA" id="ARBA00023163"/>
    </source>
</evidence>
<keyword evidence="3" id="KW-0238">DNA-binding</keyword>
<dbReference type="InterPro" id="IPR007324">
    <property type="entry name" value="Sugar-bd_dom_put"/>
</dbReference>
<evidence type="ECO:0000256" key="2">
    <source>
        <dbReference type="ARBA" id="ARBA00023015"/>
    </source>
</evidence>
<feature type="domain" description="HTH cro/C1-type" evidence="5">
    <location>
        <begin position="20"/>
        <end position="68"/>
    </location>
</feature>
<dbReference type="Gene3D" id="3.40.50.1360">
    <property type="match status" value="1"/>
</dbReference>
<dbReference type="Pfam" id="PF04198">
    <property type="entry name" value="Sugar-bind"/>
    <property type="match status" value="1"/>
</dbReference>
<gene>
    <name evidence="6" type="ORF">NVS47_11100</name>
</gene>
<dbReference type="Pfam" id="PF04545">
    <property type="entry name" value="Sigma70_r4"/>
    <property type="match status" value="1"/>
</dbReference>
<sequence>MDSNRLKLMVEISKLYYLEGLSQSEIAKKMYISRPQVSRILSEAREKNIVSITVKDPFSEAYKLADDIKNKFHLSDVLVVDTYGKEPLRAIAEELSRIVSSKVRPGDYIGISAGKTLAMCSSYTMIHNSEDLKFIPLLAGATSRGIDWYANNNCRRFSERLNAGHMVLSTPMVIREEKIRKELINNPAIKPVFEAYEKLDIIITGIGQTTTESSLSQCDISNEEILTAHQKGAQAIIAGSFIDAEGNEILKEQSDMFLGAKIRHIKKCPCVIAAAEGLGKTEAIRAALKGGIIDIFCTNSETARELLQ</sequence>
<dbReference type="InterPro" id="IPR001387">
    <property type="entry name" value="Cro/C1-type_HTH"/>
</dbReference>
<evidence type="ECO:0000256" key="3">
    <source>
        <dbReference type="ARBA" id="ARBA00023125"/>
    </source>
</evidence>
<dbReference type="Proteomes" id="UP001524944">
    <property type="component" value="Unassembled WGS sequence"/>
</dbReference>
<dbReference type="PROSITE" id="PS50943">
    <property type="entry name" value="HTH_CROC1"/>
    <property type="match status" value="1"/>
</dbReference>
<dbReference type="EMBL" id="JANPWE010000005">
    <property type="protein sequence ID" value="MCR6546052.1"/>
    <property type="molecule type" value="Genomic_DNA"/>
</dbReference>
<dbReference type="Gene3D" id="1.10.10.60">
    <property type="entry name" value="Homeodomain-like"/>
    <property type="match status" value="1"/>
</dbReference>
<dbReference type="InterPro" id="IPR051054">
    <property type="entry name" value="SorC_transcr_regulators"/>
</dbReference>
<dbReference type="SUPFAM" id="SSF88659">
    <property type="entry name" value="Sigma3 and sigma4 domains of RNA polymerase sigma factors"/>
    <property type="match status" value="1"/>
</dbReference>
<keyword evidence="4" id="KW-0804">Transcription</keyword>
<dbReference type="InterPro" id="IPR037171">
    <property type="entry name" value="NagB/RpiA_transferase-like"/>
</dbReference>
<evidence type="ECO:0000313" key="7">
    <source>
        <dbReference type="Proteomes" id="UP001524944"/>
    </source>
</evidence>
<evidence type="ECO:0000313" key="6">
    <source>
        <dbReference type="EMBL" id="MCR6546052.1"/>
    </source>
</evidence>
<evidence type="ECO:0000256" key="1">
    <source>
        <dbReference type="ARBA" id="ARBA00010466"/>
    </source>
</evidence>